<evidence type="ECO:0000313" key="4">
    <source>
        <dbReference type="Proteomes" id="UP001595955"/>
    </source>
</evidence>
<feature type="compositionally biased region" description="Low complexity" evidence="1">
    <location>
        <begin position="31"/>
        <end position="47"/>
    </location>
</feature>
<evidence type="ECO:0000313" key="3">
    <source>
        <dbReference type="EMBL" id="MFC4555750.1"/>
    </source>
</evidence>
<keyword evidence="4" id="KW-1185">Reference proteome</keyword>
<proteinExistence type="predicted"/>
<evidence type="ECO:0000256" key="1">
    <source>
        <dbReference type="SAM" id="MobiDB-lite"/>
    </source>
</evidence>
<feature type="signal peptide" evidence="2">
    <location>
        <begin position="1"/>
        <end position="21"/>
    </location>
</feature>
<dbReference type="RefSeq" id="WP_122824339.1">
    <property type="nucleotide sequence ID" value="NZ_CP033325.1"/>
</dbReference>
<accession>A0ABV9DCI1</accession>
<dbReference type="PROSITE" id="PS51257">
    <property type="entry name" value="PROKAR_LIPOPROTEIN"/>
    <property type="match status" value="1"/>
</dbReference>
<dbReference type="EMBL" id="JBHSGF010000007">
    <property type="protein sequence ID" value="MFC4555750.1"/>
    <property type="molecule type" value="Genomic_DNA"/>
</dbReference>
<reference evidence="4" key="1">
    <citation type="journal article" date="2019" name="Int. J. Syst. Evol. Microbiol.">
        <title>The Global Catalogue of Microorganisms (GCM) 10K type strain sequencing project: providing services to taxonomists for standard genome sequencing and annotation.</title>
        <authorList>
            <consortium name="The Broad Institute Genomics Platform"/>
            <consortium name="The Broad Institute Genome Sequencing Center for Infectious Disease"/>
            <person name="Wu L."/>
            <person name="Ma J."/>
        </authorList>
    </citation>
    <scope>NUCLEOTIDE SEQUENCE [LARGE SCALE GENOMIC DNA]</scope>
    <source>
        <strain evidence="4">JCM 3369</strain>
    </source>
</reference>
<keyword evidence="2" id="KW-0732">Signal</keyword>
<feature type="region of interest" description="Disordered" evidence="1">
    <location>
        <begin position="19"/>
        <end position="96"/>
    </location>
</feature>
<feature type="chain" id="PRO_5046989169" description="DUF4333 domain-containing protein" evidence="2">
    <location>
        <begin position="22"/>
        <end position="210"/>
    </location>
</feature>
<name>A0ABV9DCI1_9MICO</name>
<organism evidence="3 4">
    <name type="scientific">Georgenia faecalis</name>
    <dbReference type="NCBI Taxonomy" id="2483799"/>
    <lineage>
        <taxon>Bacteria</taxon>
        <taxon>Bacillati</taxon>
        <taxon>Actinomycetota</taxon>
        <taxon>Actinomycetes</taxon>
        <taxon>Micrococcales</taxon>
        <taxon>Bogoriellaceae</taxon>
        <taxon>Georgenia</taxon>
    </lineage>
</organism>
<evidence type="ECO:0008006" key="5">
    <source>
        <dbReference type="Google" id="ProtNLM"/>
    </source>
</evidence>
<protein>
    <recommendedName>
        <fullName evidence="5">DUF4333 domain-containing protein</fullName>
    </recommendedName>
</protein>
<sequence length="210" mass="21124">MRRKSLLFMSTLALATMGLTACGDDSGGGAESAEPTTASEETTTPEEPTADETKTATEEESTDSGSAAPTDSAADSGAPADLGATDPGPAPEGAVIPADAVATPPQAIGPFTLQEASGPARMYADDDFTVRIAVDGNVLSSPYESLVEYIATSNTPAGTGSCGTNESGSSITCYLRTTDGVITVTATPEEVSLEDMVVFVNHYAAEAGAA</sequence>
<dbReference type="Proteomes" id="UP001595955">
    <property type="component" value="Unassembled WGS sequence"/>
</dbReference>
<evidence type="ECO:0000256" key="2">
    <source>
        <dbReference type="SAM" id="SignalP"/>
    </source>
</evidence>
<comment type="caution">
    <text evidence="3">The sequence shown here is derived from an EMBL/GenBank/DDBJ whole genome shotgun (WGS) entry which is preliminary data.</text>
</comment>
<gene>
    <name evidence="3" type="ORF">ACFO3F_10880</name>
</gene>